<organism evidence="8">
    <name type="scientific">Anopheles sinensis</name>
    <name type="common">Mosquito</name>
    <dbReference type="NCBI Taxonomy" id="74873"/>
    <lineage>
        <taxon>Eukaryota</taxon>
        <taxon>Metazoa</taxon>
        <taxon>Ecdysozoa</taxon>
        <taxon>Arthropoda</taxon>
        <taxon>Hexapoda</taxon>
        <taxon>Insecta</taxon>
        <taxon>Pterygota</taxon>
        <taxon>Neoptera</taxon>
        <taxon>Endopterygota</taxon>
        <taxon>Diptera</taxon>
        <taxon>Nematocera</taxon>
        <taxon>Culicoidea</taxon>
        <taxon>Culicidae</taxon>
        <taxon>Anophelinae</taxon>
        <taxon>Anopheles</taxon>
    </lineage>
</organism>
<evidence type="ECO:0000256" key="5">
    <source>
        <dbReference type="ARBA" id="ARBA00023136"/>
    </source>
</evidence>
<dbReference type="EMBL" id="ATLV01023909">
    <property type="status" value="NOT_ANNOTATED_CDS"/>
    <property type="molecule type" value="Genomic_DNA"/>
</dbReference>
<keyword evidence="3 7" id="KW-0812">Transmembrane</keyword>
<dbReference type="InterPro" id="IPR018499">
    <property type="entry name" value="Tetraspanin/Peripherin"/>
</dbReference>
<feature type="disulfide bond" evidence="6">
    <location>
        <begin position="161"/>
        <end position="194"/>
    </location>
</feature>
<feature type="disulfide bond" evidence="6">
    <location>
        <begin position="162"/>
        <end position="181"/>
    </location>
</feature>
<dbReference type="PIRSF" id="PIRSF002419">
    <property type="entry name" value="Tetraspanin"/>
    <property type="match status" value="1"/>
</dbReference>
<dbReference type="EnsemblMetazoa" id="ASIC017895-RA">
    <property type="protein sequence ID" value="ASIC017895-PA"/>
    <property type="gene ID" value="ASIC017895"/>
</dbReference>
<evidence type="ECO:0000313" key="10">
    <source>
        <dbReference type="Proteomes" id="UP000030765"/>
    </source>
</evidence>
<dbReference type="GO" id="GO:0005886">
    <property type="term" value="C:plasma membrane"/>
    <property type="evidence" value="ECO:0007669"/>
    <property type="project" value="TreeGrafter"/>
</dbReference>
<dbReference type="Pfam" id="PF00335">
    <property type="entry name" value="Tetraspanin"/>
    <property type="match status" value="1"/>
</dbReference>
<reference evidence="8 10" key="1">
    <citation type="journal article" date="2014" name="BMC Genomics">
        <title>Genome sequence of Anopheles sinensis provides insight into genetics basis of mosquito competence for malaria parasites.</title>
        <authorList>
            <person name="Zhou D."/>
            <person name="Zhang D."/>
            <person name="Ding G."/>
            <person name="Shi L."/>
            <person name="Hou Q."/>
            <person name="Ye Y."/>
            <person name="Xu Y."/>
            <person name="Zhou H."/>
            <person name="Xiong C."/>
            <person name="Li S."/>
            <person name="Yu J."/>
            <person name="Hong S."/>
            <person name="Yu X."/>
            <person name="Zou P."/>
            <person name="Chen C."/>
            <person name="Chang X."/>
            <person name="Wang W."/>
            <person name="Lv Y."/>
            <person name="Sun Y."/>
            <person name="Ma L."/>
            <person name="Shen B."/>
            <person name="Zhu C."/>
        </authorList>
    </citation>
    <scope>NUCLEOTIDE SEQUENCE [LARGE SCALE GENOMIC DNA]</scope>
</reference>
<sequence length="244" mass="26955">MARGEGKGESVARLSNQIACIKYTLFCFNIVAWIVGAGLFAFTIFIRAEPGFDEWISILNVYEYYIGVYILIAAGALVMIFSFLGCCSALMEHSSALYLFIGTQVFLFLLTVIGSAILLDYSTMNSSIQPLIRETMLRFIVTSEHPHSSAALKLIQESIGCCGADGPNDYMVMRQPLPLECRDTVSGNAFFNGCVNELTWFLEDKSVWAAIMAMILAAVHTCNGVLGIVLVQALKREEEAMNRR</sequence>
<dbReference type="STRING" id="74873.A0A084WI25"/>
<feature type="transmembrane region" description="Helical" evidence="7">
    <location>
        <begin position="97"/>
        <end position="119"/>
    </location>
</feature>
<dbReference type="VEuPathDB" id="VectorBase:ASIC017895"/>
<evidence type="ECO:0000256" key="3">
    <source>
        <dbReference type="ARBA" id="ARBA00022692"/>
    </source>
</evidence>
<evidence type="ECO:0000256" key="7">
    <source>
        <dbReference type="RuleBase" id="RU361218"/>
    </source>
</evidence>
<accession>A0A084WI25</accession>
<evidence type="ECO:0000313" key="9">
    <source>
        <dbReference type="EnsemblMetazoa" id="ASIC017895-PA"/>
    </source>
</evidence>
<gene>
    <name evidence="8" type="ORF">ZHAS_00017895</name>
</gene>
<dbReference type="AlphaFoldDB" id="A0A084WI25"/>
<evidence type="ECO:0000256" key="4">
    <source>
        <dbReference type="ARBA" id="ARBA00022989"/>
    </source>
</evidence>
<dbReference type="OrthoDB" id="10051670at2759"/>
<dbReference type="InterPro" id="IPR008952">
    <property type="entry name" value="Tetraspanin_EC2_sf"/>
</dbReference>
<dbReference type="FunFam" id="1.10.1450.10:FF:000034">
    <property type="entry name" value="Tetraspanin"/>
    <property type="match status" value="1"/>
</dbReference>
<dbReference type="SUPFAM" id="SSF48652">
    <property type="entry name" value="Tetraspanin"/>
    <property type="match status" value="1"/>
</dbReference>
<name>A0A084WI25_ANOSI</name>
<evidence type="ECO:0000256" key="2">
    <source>
        <dbReference type="ARBA" id="ARBA00006840"/>
    </source>
</evidence>
<dbReference type="CDD" id="cd03127">
    <property type="entry name" value="tetraspanin_LEL"/>
    <property type="match status" value="1"/>
</dbReference>
<feature type="transmembrane region" description="Helical" evidence="7">
    <location>
        <begin position="23"/>
        <end position="46"/>
    </location>
</feature>
<keyword evidence="4 7" id="KW-1133">Transmembrane helix</keyword>
<dbReference type="PRINTS" id="PR00259">
    <property type="entry name" value="TMFOUR"/>
</dbReference>
<keyword evidence="5 7" id="KW-0472">Membrane</keyword>
<dbReference type="OMA" id="YEFYIGI"/>
<dbReference type="PANTHER" id="PTHR19282:SF555">
    <property type="entry name" value="TETRASPANIN-2A"/>
    <property type="match status" value="1"/>
</dbReference>
<feature type="transmembrane region" description="Helical" evidence="7">
    <location>
        <begin position="66"/>
        <end position="90"/>
    </location>
</feature>
<evidence type="ECO:0000313" key="8">
    <source>
        <dbReference type="EMBL" id="KFB49869.1"/>
    </source>
</evidence>
<reference evidence="9" key="2">
    <citation type="submission" date="2020-05" db="UniProtKB">
        <authorList>
            <consortium name="EnsemblMetazoa"/>
        </authorList>
    </citation>
    <scope>IDENTIFICATION</scope>
</reference>
<proteinExistence type="inferred from homology"/>
<dbReference type="EMBL" id="KE525347">
    <property type="protein sequence ID" value="KFB49869.1"/>
    <property type="molecule type" value="Genomic_DNA"/>
</dbReference>
<dbReference type="PANTHER" id="PTHR19282">
    <property type="entry name" value="TETRASPANIN"/>
    <property type="match status" value="1"/>
</dbReference>
<comment type="similarity">
    <text evidence="2 7">Belongs to the tetraspanin (TM4SF) family.</text>
</comment>
<feature type="transmembrane region" description="Helical" evidence="7">
    <location>
        <begin position="207"/>
        <end position="234"/>
    </location>
</feature>
<evidence type="ECO:0000256" key="6">
    <source>
        <dbReference type="PIRSR" id="PIRSR002419-1"/>
    </source>
</evidence>
<protein>
    <recommendedName>
        <fullName evidence="7">Tetraspanin</fullName>
    </recommendedName>
</protein>
<comment type="subcellular location">
    <subcellularLocation>
        <location evidence="1 7">Membrane</location>
        <topology evidence="1 7">Multi-pass membrane protein</topology>
    </subcellularLocation>
</comment>
<keyword evidence="10" id="KW-1185">Reference proteome</keyword>
<dbReference type="Gene3D" id="1.10.1450.10">
    <property type="entry name" value="Tetraspanin"/>
    <property type="match status" value="1"/>
</dbReference>
<dbReference type="InterPro" id="IPR000301">
    <property type="entry name" value="Tetraspanin_animals"/>
</dbReference>
<keyword evidence="6" id="KW-1015">Disulfide bond</keyword>
<dbReference type="Proteomes" id="UP000030765">
    <property type="component" value="Unassembled WGS sequence"/>
</dbReference>
<evidence type="ECO:0000256" key="1">
    <source>
        <dbReference type="ARBA" id="ARBA00004141"/>
    </source>
</evidence>